<dbReference type="Gene3D" id="3.40.50.300">
    <property type="entry name" value="P-loop containing nucleotide triphosphate hydrolases"/>
    <property type="match status" value="1"/>
</dbReference>
<feature type="transmembrane region" description="Helical" evidence="9">
    <location>
        <begin position="171"/>
        <end position="203"/>
    </location>
</feature>
<evidence type="ECO:0000256" key="4">
    <source>
        <dbReference type="ARBA" id="ARBA00022692"/>
    </source>
</evidence>
<dbReference type="PANTHER" id="PTHR24221:SF654">
    <property type="entry name" value="ATP-BINDING CASSETTE SUB-FAMILY B MEMBER 6"/>
    <property type="match status" value="1"/>
</dbReference>
<protein>
    <submittedName>
        <fullName evidence="12">ABC transporter ATP-binding protein/permease</fullName>
    </submittedName>
</protein>
<gene>
    <name evidence="12" type="ORF">NDI54_06280</name>
</gene>
<dbReference type="GO" id="GO:0140359">
    <property type="term" value="F:ABC-type transporter activity"/>
    <property type="evidence" value="ECO:0007669"/>
    <property type="project" value="InterPro"/>
</dbReference>
<dbReference type="Gene3D" id="1.20.1560.10">
    <property type="entry name" value="ABC transporter type 1, transmembrane domain"/>
    <property type="match status" value="1"/>
</dbReference>
<dbReference type="Pfam" id="PF00664">
    <property type="entry name" value="ABC_membrane"/>
    <property type="match status" value="1"/>
</dbReference>
<dbReference type="PANTHER" id="PTHR24221">
    <property type="entry name" value="ATP-BINDING CASSETTE SUB-FAMILY B"/>
    <property type="match status" value="1"/>
</dbReference>
<dbReference type="InterPro" id="IPR027417">
    <property type="entry name" value="P-loop_NTPase"/>
</dbReference>
<feature type="transmembrane region" description="Helical" evidence="9">
    <location>
        <begin position="28"/>
        <end position="51"/>
    </location>
</feature>
<dbReference type="InterPro" id="IPR036640">
    <property type="entry name" value="ABC1_TM_sf"/>
</dbReference>
<dbReference type="InterPro" id="IPR039421">
    <property type="entry name" value="Type_1_exporter"/>
</dbReference>
<sequence>MSSSDPEPVSRREKLDALRDVAKYNPTYTTAVVVLGVVAAMLEGVGLSFILPIVELVQLQNPAAEAEGMLEVFVTAYQILGLPFTLGYVVIGVSAVMVARYTTSFAVAWFREALRTYYIRDLQTRAFQNALNARVEYFDEEGSDDILNAIVTQTNYAGRVINQGIKFTQQLFLAGVYFAVALIIAPVLAVVTGVVLGGFSIFFRRVLDSGYNVGEKVAEANEMRQEAAQAGTQGIRDVRIFGLAEELFEDFTDAIETFTESQIVLRRNEAAINNFYNLVVAVSVFVLIYLALTFANLSVGELGVFLFAMFRLGPRASQVNSLYYNVENNLPHLVRTIQFTDKLAAYSEPTGSGREVPEEIREIEFDDVHFSYDEEEVLRGINFTVEKGDFIGFVGQSGAGKSTIVSLLARLYPVDEGEIRANGIPINEMDIEEWRSRISMVRQDPFIFNDTLRYNLTLGNRKVSDFELDRVCSIAKVEEFISELPNGYDSLLGDDGVRLSGGQQQRVALARALLVDADVLILDEATSDLDSNLEKQVHRAIEEMERDYAIITIAHRLSTVKNADQIYTLEGGQISESGEHEELVENGGKYAELYRIQAQG</sequence>
<dbReference type="Pfam" id="PF00005">
    <property type="entry name" value="ABC_tran"/>
    <property type="match status" value="1"/>
</dbReference>
<evidence type="ECO:0000256" key="1">
    <source>
        <dbReference type="ARBA" id="ARBA00004651"/>
    </source>
</evidence>
<feature type="domain" description="ABC transporter" evidence="10">
    <location>
        <begin position="363"/>
        <end position="596"/>
    </location>
</feature>
<dbReference type="GO" id="GO:0016887">
    <property type="term" value="F:ATP hydrolysis activity"/>
    <property type="evidence" value="ECO:0007669"/>
    <property type="project" value="InterPro"/>
</dbReference>
<dbReference type="GO" id="GO:0005524">
    <property type="term" value="F:ATP binding"/>
    <property type="evidence" value="ECO:0007669"/>
    <property type="project" value="UniProtKB-KW"/>
</dbReference>
<dbReference type="RefSeq" id="WP_310895612.1">
    <property type="nucleotide sequence ID" value="NZ_JAMQOM010000002.1"/>
</dbReference>
<keyword evidence="5" id="KW-0547">Nucleotide-binding</keyword>
<dbReference type="InterPro" id="IPR003439">
    <property type="entry name" value="ABC_transporter-like_ATP-bd"/>
</dbReference>
<dbReference type="InterPro" id="IPR003593">
    <property type="entry name" value="AAA+_ATPase"/>
</dbReference>
<evidence type="ECO:0000256" key="7">
    <source>
        <dbReference type="ARBA" id="ARBA00022989"/>
    </source>
</evidence>
<reference evidence="12 13" key="1">
    <citation type="submission" date="2022-06" db="EMBL/GenBank/DDBJ databases">
        <title>Haloarcula sp. a new haloarchaeum isolate from saline soil.</title>
        <authorList>
            <person name="Strakova D."/>
            <person name="Galisteo C."/>
            <person name="Sanchez-Porro C."/>
            <person name="Ventosa A."/>
        </authorList>
    </citation>
    <scope>NUCLEOTIDE SEQUENCE [LARGE SCALE GENOMIC DNA]</scope>
    <source>
        <strain evidence="12 13">S1AR25-5A</strain>
    </source>
</reference>
<keyword evidence="8 9" id="KW-0472">Membrane</keyword>
<dbReference type="FunFam" id="3.40.50.300:FF:000221">
    <property type="entry name" value="Multidrug ABC transporter ATP-binding protein"/>
    <property type="match status" value="1"/>
</dbReference>
<feature type="transmembrane region" description="Helical" evidence="9">
    <location>
        <begin position="86"/>
        <end position="110"/>
    </location>
</feature>
<feature type="transmembrane region" description="Helical" evidence="9">
    <location>
        <begin position="275"/>
        <end position="308"/>
    </location>
</feature>
<keyword evidence="3" id="KW-1003">Cell membrane</keyword>
<keyword evidence="2" id="KW-0813">Transport</keyword>
<evidence type="ECO:0000256" key="5">
    <source>
        <dbReference type="ARBA" id="ARBA00022741"/>
    </source>
</evidence>
<dbReference type="SMART" id="SM00382">
    <property type="entry name" value="AAA"/>
    <property type="match status" value="1"/>
</dbReference>
<name>A0AAE4EXA6_9EURY</name>
<keyword evidence="7 9" id="KW-1133">Transmembrane helix</keyword>
<keyword evidence="13" id="KW-1185">Reference proteome</keyword>
<dbReference type="PROSITE" id="PS00211">
    <property type="entry name" value="ABC_TRANSPORTER_1"/>
    <property type="match status" value="1"/>
</dbReference>
<dbReference type="Proteomes" id="UP001253439">
    <property type="component" value="Unassembled WGS sequence"/>
</dbReference>
<dbReference type="GO" id="GO:0005886">
    <property type="term" value="C:plasma membrane"/>
    <property type="evidence" value="ECO:0007669"/>
    <property type="project" value="UniProtKB-SubCell"/>
</dbReference>
<organism evidence="12 13">
    <name type="scientific">Haloarcula terrestris</name>
    <dbReference type="NCBI Taxonomy" id="2950533"/>
    <lineage>
        <taxon>Archaea</taxon>
        <taxon>Methanobacteriati</taxon>
        <taxon>Methanobacteriota</taxon>
        <taxon>Stenosarchaea group</taxon>
        <taxon>Halobacteria</taxon>
        <taxon>Halobacteriales</taxon>
        <taxon>Haloarculaceae</taxon>
        <taxon>Haloarcula</taxon>
    </lineage>
</organism>
<keyword evidence="4 9" id="KW-0812">Transmembrane</keyword>
<dbReference type="PROSITE" id="PS50929">
    <property type="entry name" value="ABC_TM1F"/>
    <property type="match status" value="1"/>
</dbReference>
<dbReference type="SUPFAM" id="SSF52540">
    <property type="entry name" value="P-loop containing nucleoside triphosphate hydrolases"/>
    <property type="match status" value="1"/>
</dbReference>
<dbReference type="AlphaFoldDB" id="A0AAE4EXA6"/>
<feature type="domain" description="ABC transmembrane type-1" evidence="11">
    <location>
        <begin position="31"/>
        <end position="328"/>
    </location>
</feature>
<evidence type="ECO:0000256" key="6">
    <source>
        <dbReference type="ARBA" id="ARBA00022840"/>
    </source>
</evidence>
<evidence type="ECO:0000313" key="12">
    <source>
        <dbReference type="EMBL" id="MDS0220952.1"/>
    </source>
</evidence>
<evidence type="ECO:0000256" key="2">
    <source>
        <dbReference type="ARBA" id="ARBA00022448"/>
    </source>
</evidence>
<evidence type="ECO:0000256" key="8">
    <source>
        <dbReference type="ARBA" id="ARBA00023136"/>
    </source>
</evidence>
<comment type="caution">
    <text evidence="12">The sequence shown here is derived from an EMBL/GenBank/DDBJ whole genome shotgun (WGS) entry which is preliminary data.</text>
</comment>
<dbReference type="SUPFAM" id="SSF90123">
    <property type="entry name" value="ABC transporter transmembrane region"/>
    <property type="match status" value="1"/>
</dbReference>
<evidence type="ECO:0000259" key="10">
    <source>
        <dbReference type="PROSITE" id="PS50893"/>
    </source>
</evidence>
<comment type="subcellular location">
    <subcellularLocation>
        <location evidence="1">Cell membrane</location>
        <topology evidence="1">Multi-pass membrane protein</topology>
    </subcellularLocation>
</comment>
<accession>A0AAE4EXA6</accession>
<dbReference type="InterPro" id="IPR011527">
    <property type="entry name" value="ABC1_TM_dom"/>
</dbReference>
<keyword evidence="6 12" id="KW-0067">ATP-binding</keyword>
<dbReference type="EMBL" id="JAMQOM010000002">
    <property type="protein sequence ID" value="MDS0220952.1"/>
    <property type="molecule type" value="Genomic_DNA"/>
</dbReference>
<dbReference type="PROSITE" id="PS50893">
    <property type="entry name" value="ABC_TRANSPORTER_2"/>
    <property type="match status" value="1"/>
</dbReference>
<evidence type="ECO:0000256" key="9">
    <source>
        <dbReference type="SAM" id="Phobius"/>
    </source>
</evidence>
<evidence type="ECO:0000259" key="11">
    <source>
        <dbReference type="PROSITE" id="PS50929"/>
    </source>
</evidence>
<proteinExistence type="predicted"/>
<evidence type="ECO:0000256" key="3">
    <source>
        <dbReference type="ARBA" id="ARBA00022475"/>
    </source>
</evidence>
<evidence type="ECO:0000313" key="13">
    <source>
        <dbReference type="Proteomes" id="UP001253439"/>
    </source>
</evidence>
<dbReference type="InterPro" id="IPR017871">
    <property type="entry name" value="ABC_transporter-like_CS"/>
</dbReference>